<keyword evidence="2" id="KW-1185">Reference proteome</keyword>
<protein>
    <submittedName>
        <fullName evidence="1">Uncharacterized protein</fullName>
    </submittedName>
</protein>
<organism evidence="1 2">
    <name type="scientific">Fibrivirga algicola</name>
    <dbReference type="NCBI Taxonomy" id="2950420"/>
    <lineage>
        <taxon>Bacteria</taxon>
        <taxon>Pseudomonadati</taxon>
        <taxon>Bacteroidota</taxon>
        <taxon>Cytophagia</taxon>
        <taxon>Cytophagales</taxon>
        <taxon>Spirosomataceae</taxon>
        <taxon>Fibrivirga</taxon>
    </lineage>
</organism>
<sequence length="72" mass="8270">MQVSEPTYLFTIASLHQLSRDLAKSNFVPTDAQKVILERALQLLDLEIGFQISEHPDFSVTLNQWLALRDEK</sequence>
<gene>
    <name evidence="1" type="ORF">F7231_25200</name>
</gene>
<accession>A0ABX0QME5</accession>
<name>A0ABX0QME5_9BACT</name>
<comment type="caution">
    <text evidence="1">The sequence shown here is derived from an EMBL/GenBank/DDBJ whole genome shotgun (WGS) entry which is preliminary data.</text>
</comment>
<proteinExistence type="predicted"/>
<dbReference type="EMBL" id="WAEL01000012">
    <property type="protein sequence ID" value="NID13489.1"/>
    <property type="molecule type" value="Genomic_DNA"/>
</dbReference>
<evidence type="ECO:0000313" key="2">
    <source>
        <dbReference type="Proteomes" id="UP000606008"/>
    </source>
</evidence>
<evidence type="ECO:0000313" key="1">
    <source>
        <dbReference type="EMBL" id="NID13489.1"/>
    </source>
</evidence>
<dbReference type="Proteomes" id="UP000606008">
    <property type="component" value="Unassembled WGS sequence"/>
</dbReference>
<reference evidence="1" key="1">
    <citation type="submission" date="2024-05" db="EMBL/GenBank/DDBJ databases">
        <authorList>
            <person name="Jung D.-H."/>
        </authorList>
    </citation>
    <scope>NUCLEOTIDE SEQUENCE</scope>
    <source>
        <strain evidence="1">JA-25</strain>
    </source>
</reference>